<evidence type="ECO:0000256" key="1">
    <source>
        <dbReference type="SAM" id="SignalP"/>
    </source>
</evidence>
<feature type="signal peptide" evidence="1">
    <location>
        <begin position="1"/>
        <end position="19"/>
    </location>
</feature>
<evidence type="ECO:0000313" key="3">
    <source>
        <dbReference type="Proteomes" id="UP000246991"/>
    </source>
</evidence>
<sequence length="284" mass="31183">MKLHLLAALVFSPFMLAAAKLIVDFKGGDKPSTLGSVELEGQDLGCHITSAGNAAFIRTEKDPATGRDALHYHRDPHFRRAEVRAMTGTDNKAVEDRTYYIGYDFRLEKAHDGLVIFQWKKWDKEAAPKQNIPLYVHFNSKLDLVIEYTIPGTDGSNREIVWTGPLSAGGTSHSLGFIINTNNKGKGWLEFYVDGNQQKFNAAHGGGNRLENVFLLTGDTSPKFGIYRAEAAGNSNDGTRYCPSGGVYTGEVAPAGTDRIFNSYVYRVQISDTSLEEVKEAAGI</sequence>
<comment type="caution">
    <text evidence="2">The sequence shown here is derived from an EMBL/GenBank/DDBJ whole genome shotgun (WGS) entry which is preliminary data.</text>
</comment>
<dbReference type="OrthoDB" id="3233795at2759"/>
<protein>
    <submittedName>
        <fullName evidence="2">Uncharacterized protein</fullName>
    </submittedName>
</protein>
<keyword evidence="1" id="KW-0732">Signal</keyword>
<proteinExistence type="predicted"/>
<evidence type="ECO:0000313" key="2">
    <source>
        <dbReference type="EMBL" id="PWW79007.1"/>
    </source>
</evidence>
<reference evidence="2 3" key="1">
    <citation type="submission" date="2018-03" db="EMBL/GenBank/DDBJ databases">
        <title>Genomes of Pezizomycetes fungi and the evolution of truffles.</title>
        <authorList>
            <person name="Murat C."/>
            <person name="Payen T."/>
            <person name="Noel B."/>
            <person name="Kuo A."/>
            <person name="Martin F.M."/>
        </authorList>
    </citation>
    <scope>NUCLEOTIDE SEQUENCE [LARGE SCALE GENOMIC DNA]</scope>
    <source>
        <strain evidence="2">091103-1</strain>
    </source>
</reference>
<gene>
    <name evidence="2" type="ORF">C7212DRAFT_290965</name>
</gene>
<dbReference type="Proteomes" id="UP000246991">
    <property type="component" value="Unassembled WGS sequence"/>
</dbReference>
<name>A0A317SZZ0_9PEZI</name>
<feature type="chain" id="PRO_5016242798" evidence="1">
    <location>
        <begin position="20"/>
        <end position="284"/>
    </location>
</feature>
<dbReference type="AlphaFoldDB" id="A0A317SZZ0"/>
<accession>A0A317SZZ0</accession>
<keyword evidence="3" id="KW-1185">Reference proteome</keyword>
<organism evidence="2 3">
    <name type="scientific">Tuber magnatum</name>
    <name type="common">white Piedmont truffle</name>
    <dbReference type="NCBI Taxonomy" id="42249"/>
    <lineage>
        <taxon>Eukaryota</taxon>
        <taxon>Fungi</taxon>
        <taxon>Dikarya</taxon>
        <taxon>Ascomycota</taxon>
        <taxon>Pezizomycotina</taxon>
        <taxon>Pezizomycetes</taxon>
        <taxon>Pezizales</taxon>
        <taxon>Tuberaceae</taxon>
        <taxon>Tuber</taxon>
    </lineage>
</organism>
<dbReference type="Gene3D" id="2.60.120.200">
    <property type="match status" value="1"/>
</dbReference>
<dbReference type="EMBL" id="PYWC01000011">
    <property type="protein sequence ID" value="PWW79007.1"/>
    <property type="molecule type" value="Genomic_DNA"/>
</dbReference>